<name>A0ABZ1BVZ5_9FIRM</name>
<dbReference type="SUPFAM" id="SSF53067">
    <property type="entry name" value="Actin-like ATPase domain"/>
    <property type="match status" value="2"/>
</dbReference>
<dbReference type="RefSeq" id="WP_324716045.1">
    <property type="nucleotide sequence ID" value="NZ_CP141615.1"/>
</dbReference>
<evidence type="ECO:0000259" key="1">
    <source>
        <dbReference type="Pfam" id="PF01869"/>
    </source>
</evidence>
<evidence type="ECO:0000313" key="3">
    <source>
        <dbReference type="Proteomes" id="UP001332192"/>
    </source>
</evidence>
<reference evidence="2 3" key="1">
    <citation type="journal article" date="2024" name="Front. Microbiol.">
        <title>Novel thermophilic genera Geochorda gen. nov. and Carboxydochorda gen. nov. from the deep terrestrial subsurface reveal the ecophysiological diversity in the class Limnochordia.</title>
        <authorList>
            <person name="Karnachuk O.V."/>
            <person name="Lukina A.P."/>
            <person name="Avakyan M.R."/>
            <person name="Kadnikov V.V."/>
            <person name="Begmatov S."/>
            <person name="Beletsky A.V."/>
            <person name="Vlasova K.G."/>
            <person name="Novikov A.A."/>
            <person name="Shcherbakova V.A."/>
            <person name="Mardanov A.V."/>
            <person name="Ravin N.V."/>
        </authorList>
    </citation>
    <scope>NUCLEOTIDE SEQUENCE [LARGE SCALE GENOMIC DNA]</scope>
    <source>
        <strain evidence="2 3">L945</strain>
    </source>
</reference>
<gene>
    <name evidence="2" type="ORF">U7230_11860</name>
</gene>
<dbReference type="EMBL" id="CP141615">
    <property type="protein sequence ID" value="WRP16773.1"/>
    <property type="molecule type" value="Genomic_DNA"/>
</dbReference>
<dbReference type="InterPro" id="IPR043129">
    <property type="entry name" value="ATPase_NBD"/>
</dbReference>
<dbReference type="InterPro" id="IPR052519">
    <property type="entry name" value="Euk-type_GlcNAc_Kinase"/>
</dbReference>
<dbReference type="CDD" id="cd24007">
    <property type="entry name" value="ASKHA_NBD_eukNAGK-like"/>
    <property type="match status" value="1"/>
</dbReference>
<dbReference type="InterPro" id="IPR002731">
    <property type="entry name" value="ATPase_BadF"/>
</dbReference>
<dbReference type="PANTHER" id="PTHR43190">
    <property type="entry name" value="N-ACETYL-D-GLUCOSAMINE KINASE"/>
    <property type="match status" value="1"/>
</dbReference>
<dbReference type="Gene3D" id="3.30.420.40">
    <property type="match status" value="2"/>
</dbReference>
<proteinExistence type="predicted"/>
<protein>
    <submittedName>
        <fullName evidence="2">BadF/BadG/BcrA/BcrD ATPase family protein</fullName>
    </submittedName>
</protein>
<dbReference type="PANTHER" id="PTHR43190:SF3">
    <property type="entry name" value="N-ACETYL-D-GLUCOSAMINE KINASE"/>
    <property type="match status" value="1"/>
</dbReference>
<keyword evidence="3" id="KW-1185">Reference proteome</keyword>
<evidence type="ECO:0000313" key="2">
    <source>
        <dbReference type="EMBL" id="WRP16773.1"/>
    </source>
</evidence>
<dbReference type="Proteomes" id="UP001332192">
    <property type="component" value="Chromosome"/>
</dbReference>
<dbReference type="Pfam" id="PF01869">
    <property type="entry name" value="BcrAD_BadFG"/>
    <property type="match status" value="1"/>
</dbReference>
<feature type="domain" description="ATPase BadF/BadG/BcrA/BcrD type" evidence="1">
    <location>
        <begin position="10"/>
        <end position="321"/>
    </location>
</feature>
<organism evidence="2 3">
    <name type="scientific">Carboxydichorda subterranea</name>
    <dbReference type="NCBI Taxonomy" id="3109565"/>
    <lineage>
        <taxon>Bacteria</taxon>
        <taxon>Bacillati</taxon>
        <taxon>Bacillota</taxon>
        <taxon>Limnochordia</taxon>
        <taxon>Limnochordales</taxon>
        <taxon>Geochordaceae</taxon>
        <taxon>Carboxydichorda</taxon>
    </lineage>
</organism>
<accession>A0ABZ1BVZ5</accession>
<sequence length="347" mass="35721">MGATEGAWVLGVDGGASSTRAAVADLEGRVLARAAAGPSNHVRGEAGRLRLRKALEGAVGGALAHLVSEGAGSRLECLQAVTLGMTGVNPGTPEAGRVVEELLPLLPSRALEAGLRARIEVVSDARTALEGATEGEPGILVYAGTGSVAMGRNAGGAIARAGGWGYLVDDQGGGYTIGRHALRAVFRAADGRGPETRLTSLLLEHFQVEDLDELVRVVYTNDGLDRPAVARLARLVARAAQEGDEAALAIYRHAAGELAGLAAAVARRLEMAAPAVYHSGGVFAAGRPVLEPFERAVRTALAGSRVWPARNSPLVGALLMAYRQLGHPITPDLASRLRAQLDAPGSA</sequence>